<dbReference type="PANTHER" id="PTHR33734:SF22">
    <property type="entry name" value="MEMBRANE-BOUND LYTIC MUREIN TRANSGLYCOSYLASE D"/>
    <property type="match status" value="1"/>
</dbReference>
<name>A0A178LB00_9PSED</name>
<dbReference type="InterPro" id="IPR023346">
    <property type="entry name" value="Lysozyme-like_dom_sf"/>
</dbReference>
<accession>A0A178LB00</accession>
<feature type="domain" description="LysM" evidence="2">
    <location>
        <begin position="350"/>
        <end position="394"/>
    </location>
</feature>
<dbReference type="CDD" id="cd00118">
    <property type="entry name" value="LysM"/>
    <property type="match status" value="3"/>
</dbReference>
<dbReference type="InterPro" id="IPR018392">
    <property type="entry name" value="LysM"/>
</dbReference>
<dbReference type="Gene3D" id="3.10.350.10">
    <property type="entry name" value="LysM domain"/>
    <property type="match status" value="3"/>
</dbReference>
<dbReference type="SUPFAM" id="SSF53955">
    <property type="entry name" value="Lysozyme-like"/>
    <property type="match status" value="1"/>
</dbReference>
<dbReference type="InterPro" id="IPR000189">
    <property type="entry name" value="Transglyc_AS"/>
</dbReference>
<dbReference type="Pfam" id="PF06474">
    <property type="entry name" value="LPAM_MltD"/>
    <property type="match status" value="1"/>
</dbReference>
<dbReference type="EMBL" id="LWCR01000034">
    <property type="protein sequence ID" value="OAN26581.1"/>
    <property type="molecule type" value="Genomic_DNA"/>
</dbReference>
<feature type="domain" description="LysM" evidence="2">
    <location>
        <begin position="498"/>
        <end position="541"/>
    </location>
</feature>
<dbReference type="InterPro" id="IPR008258">
    <property type="entry name" value="Transglycosylase_SLT_dom_1"/>
</dbReference>
<dbReference type="PROSITE" id="PS51257">
    <property type="entry name" value="PROKAR_LIPOPROTEIN"/>
    <property type="match status" value="1"/>
</dbReference>
<dbReference type="GO" id="GO:0000270">
    <property type="term" value="P:peptidoglycan metabolic process"/>
    <property type="evidence" value="ECO:0007669"/>
    <property type="project" value="InterPro"/>
</dbReference>
<proteinExistence type="inferred from homology"/>
<organism evidence="3 4">
    <name type="scientific">Pseudomonas oryzihabitans</name>
    <dbReference type="NCBI Taxonomy" id="47885"/>
    <lineage>
        <taxon>Bacteria</taxon>
        <taxon>Pseudomonadati</taxon>
        <taxon>Pseudomonadota</taxon>
        <taxon>Gammaproteobacteria</taxon>
        <taxon>Pseudomonadales</taxon>
        <taxon>Pseudomonadaceae</taxon>
        <taxon>Pseudomonas</taxon>
    </lineage>
</organism>
<evidence type="ECO:0000313" key="3">
    <source>
        <dbReference type="EMBL" id="OAN26581.1"/>
    </source>
</evidence>
<dbReference type="Pfam" id="PF01476">
    <property type="entry name" value="LysM"/>
    <property type="match status" value="3"/>
</dbReference>
<dbReference type="SMART" id="SM00257">
    <property type="entry name" value="LysM"/>
    <property type="match status" value="3"/>
</dbReference>
<gene>
    <name evidence="3" type="ORF">A4V15_05335</name>
</gene>
<dbReference type="PROSITE" id="PS00922">
    <property type="entry name" value="TRANSGLYCOSYLASE"/>
    <property type="match status" value="1"/>
</dbReference>
<dbReference type="GO" id="GO:0016020">
    <property type="term" value="C:membrane"/>
    <property type="evidence" value="ECO:0007669"/>
    <property type="project" value="InterPro"/>
</dbReference>
<comment type="caution">
    <text evidence="3">The sequence shown here is derived from an EMBL/GenBank/DDBJ whole genome shotgun (WGS) entry which is preliminary data.</text>
</comment>
<dbReference type="AlphaFoldDB" id="A0A178LB00"/>
<reference evidence="3 4" key="1">
    <citation type="submission" date="2016-04" db="EMBL/GenBank/DDBJ databases">
        <title>Draft Genome Sequences of Staphylococcus capitis Strain H36, S. capitis Strain H65, S. cohnii Strain H62, S. hominis Strain H69, Mycobacterium iranicum Strain H39, Plantibacter sp. Strain H53, Pseudomonas oryzihabitans Strain H72, and Microbacterium sp. Strain H83, isolated from residential settings.</title>
        <authorList>
            <person name="Lymperopoulou D."/>
            <person name="Adams R.I."/>
            <person name="Lindow S."/>
            <person name="Coil D.A."/>
            <person name="Jospin G."/>
            <person name="Eisen J.A."/>
        </authorList>
    </citation>
    <scope>NUCLEOTIDE SEQUENCE [LARGE SCALE GENOMIC DNA]</scope>
    <source>
        <strain evidence="3 4">H72</strain>
    </source>
</reference>
<dbReference type="FunFam" id="1.10.530.10:FF:000004">
    <property type="entry name" value="Membrane-bound lytic murein transglycosylase D"/>
    <property type="match status" value="1"/>
</dbReference>
<feature type="domain" description="LysM" evidence="2">
    <location>
        <begin position="418"/>
        <end position="461"/>
    </location>
</feature>
<dbReference type="GO" id="GO:0008932">
    <property type="term" value="F:lytic endotransglycosylase activity"/>
    <property type="evidence" value="ECO:0007669"/>
    <property type="project" value="TreeGrafter"/>
</dbReference>
<comment type="similarity">
    <text evidence="1">Belongs to the transglycosylase Slt family.</text>
</comment>
<dbReference type="InterPro" id="IPR010511">
    <property type="entry name" value="MltD_lipid-attach"/>
</dbReference>
<evidence type="ECO:0000259" key="2">
    <source>
        <dbReference type="PROSITE" id="PS51782"/>
    </source>
</evidence>
<dbReference type="RefSeq" id="WP_064308697.1">
    <property type="nucleotide sequence ID" value="NZ_LWCR01000034.1"/>
</dbReference>
<dbReference type="PROSITE" id="PS51782">
    <property type="entry name" value="LYSM"/>
    <property type="match status" value="3"/>
</dbReference>
<dbReference type="CDD" id="cd16894">
    <property type="entry name" value="MltD-like"/>
    <property type="match status" value="1"/>
</dbReference>
<dbReference type="Proteomes" id="UP000078356">
    <property type="component" value="Unassembled WGS sequence"/>
</dbReference>
<dbReference type="OrthoDB" id="9815002at2"/>
<dbReference type="InterPro" id="IPR036779">
    <property type="entry name" value="LysM_dom_sf"/>
</dbReference>
<dbReference type="Gene3D" id="1.10.530.10">
    <property type="match status" value="1"/>
</dbReference>
<evidence type="ECO:0000313" key="4">
    <source>
        <dbReference type="Proteomes" id="UP000078356"/>
    </source>
</evidence>
<dbReference type="SUPFAM" id="SSF54106">
    <property type="entry name" value="LysM domain"/>
    <property type="match status" value="3"/>
</dbReference>
<protein>
    <submittedName>
        <fullName evidence="3">Lytic transglycosylase</fullName>
    </submittedName>
</protein>
<dbReference type="PANTHER" id="PTHR33734">
    <property type="entry name" value="LYSM DOMAIN-CONTAINING GPI-ANCHORED PROTEIN 2"/>
    <property type="match status" value="1"/>
</dbReference>
<evidence type="ECO:0000256" key="1">
    <source>
        <dbReference type="ARBA" id="ARBA00007734"/>
    </source>
</evidence>
<sequence length="544" mass="60189">MPPATPKTRELDVLATSFKVSALCLAVFLAGCQSNSQPENRAYQADLHMTQSKMQRPPEWLRKAPTAAATSGDIWDRVRDGYQLQGAGDNGTNPRIDRQRLWYASHEAALAQSCSRGAPYLHYIVERLEERNMPLELALLPVVESSFNPNALSRSAASGLWQFIPTTGKYFNLRQTRFYDGRRDITASTNAALDYLSKLHDMFGGDWLLALAAYNAGEGTVGRAIERNQSLGLPTDYWNLSSLPPETQDYVPKLLAVSQIVRNPDAYGLALESIPNEPYFEVVDIKQHLDLARVAELADLDANELYRLNPAYTQRVTMDGPKHLLVPAEKAQRLVATLPDIAPEAVVQWQEYRVRRGDTLRSVAKRNRVSVEQLVALNKLSGSSRLAAGRELLIPRRETGKTTTPLETIAVAEEPVVRTYKVRTGDSLWSIARANEVELGDLKRWNDLGKRGLKVGETLKLHGTSSGTATAVAMPASYTVKATQAAVKTTKNAKAAPTYYRVKAGDSLYQIAKRYNIGVQALQDWNPRVASALTPGQTLTLFLN</sequence>
<dbReference type="Pfam" id="PF01464">
    <property type="entry name" value="SLT"/>
    <property type="match status" value="1"/>
</dbReference>